<gene>
    <name evidence="2" type="ORF">B1813_21845</name>
</gene>
<protein>
    <submittedName>
        <fullName evidence="2">Class F sortase</fullName>
    </submittedName>
</protein>
<dbReference type="InterPro" id="IPR023365">
    <property type="entry name" value="Sortase_dom-sf"/>
</dbReference>
<evidence type="ECO:0000313" key="3">
    <source>
        <dbReference type="Proteomes" id="UP000192591"/>
    </source>
</evidence>
<dbReference type="NCBIfam" id="NF033748">
    <property type="entry name" value="class_F_sortase"/>
    <property type="match status" value="1"/>
</dbReference>
<dbReference type="InterPro" id="IPR042001">
    <property type="entry name" value="Sortase_F"/>
</dbReference>
<keyword evidence="1" id="KW-0378">Hydrolase</keyword>
<name>A0A1V8ZXC7_SACPI</name>
<proteinExistence type="predicted"/>
<comment type="caution">
    <text evidence="2">The sequence shown here is derived from an EMBL/GenBank/DDBJ whole genome shotgun (WGS) entry which is preliminary data.</text>
</comment>
<organism evidence="2 3">
    <name type="scientific">Saccharomonospora piscinae</name>
    <dbReference type="NCBI Taxonomy" id="687388"/>
    <lineage>
        <taxon>Bacteria</taxon>
        <taxon>Bacillati</taxon>
        <taxon>Actinomycetota</taxon>
        <taxon>Actinomycetes</taxon>
        <taxon>Pseudonocardiales</taxon>
        <taxon>Pseudonocardiaceae</taxon>
        <taxon>Saccharomonospora</taxon>
    </lineage>
</organism>
<dbReference type="STRING" id="1962155.B1813_21845"/>
<reference evidence="2 3" key="1">
    <citation type="submission" date="2017-02" db="EMBL/GenBank/DDBJ databases">
        <title>Draft genome of Saccharomonospora sp. 154.</title>
        <authorList>
            <person name="Alonso-Carmona G.S."/>
            <person name="De La Haba R."/>
            <person name="Vera-Gargallo B."/>
            <person name="Sandoval-Trujillo A.H."/>
            <person name="Ramirez-Duran N."/>
            <person name="Ventosa A."/>
        </authorList>
    </citation>
    <scope>NUCLEOTIDE SEQUENCE [LARGE SCALE GENOMIC DNA]</scope>
    <source>
        <strain evidence="2 3">LRS4.154</strain>
    </source>
</reference>
<dbReference type="InterPro" id="IPR005754">
    <property type="entry name" value="Sortase"/>
</dbReference>
<dbReference type="AlphaFoldDB" id="A0A1V8ZXC7"/>
<dbReference type="SUPFAM" id="SSF63817">
    <property type="entry name" value="Sortase"/>
    <property type="match status" value="1"/>
</dbReference>
<keyword evidence="3" id="KW-1185">Reference proteome</keyword>
<dbReference type="GO" id="GO:0016787">
    <property type="term" value="F:hydrolase activity"/>
    <property type="evidence" value="ECO:0007669"/>
    <property type="project" value="UniProtKB-KW"/>
</dbReference>
<dbReference type="EMBL" id="MWIH01000009">
    <property type="protein sequence ID" value="OQO89569.1"/>
    <property type="molecule type" value="Genomic_DNA"/>
</dbReference>
<evidence type="ECO:0000256" key="1">
    <source>
        <dbReference type="ARBA" id="ARBA00022801"/>
    </source>
</evidence>
<evidence type="ECO:0000313" key="2">
    <source>
        <dbReference type="EMBL" id="OQO89569.1"/>
    </source>
</evidence>
<dbReference type="Gene3D" id="2.40.260.10">
    <property type="entry name" value="Sortase"/>
    <property type="match status" value="1"/>
</dbReference>
<sequence>MAFLLLLTGCGGTDRSIAGHAEAGAVPQADDVRTVLGPSPATRLRIPEIGVDTGTFVDLGLKPDNTMEVPEGAETVGWYDASPTPGERGPSILAAHVDWQNQKGVFFDLRTLRSGADVLVDRADGTEVRFEVTEVEQYSKDDFPTEKVYGDVSGAELRLITCGGDFDRGAQSYRDNVVAYATMISSDG</sequence>
<dbReference type="CDD" id="cd05829">
    <property type="entry name" value="Sortase_F"/>
    <property type="match status" value="1"/>
</dbReference>
<dbReference type="Proteomes" id="UP000192591">
    <property type="component" value="Unassembled WGS sequence"/>
</dbReference>
<dbReference type="Pfam" id="PF04203">
    <property type="entry name" value="Sortase"/>
    <property type="match status" value="1"/>
</dbReference>
<accession>A0A1V8ZXC7</accession>